<protein>
    <submittedName>
        <fullName evidence="1">Uncharacterized protein</fullName>
    </submittedName>
</protein>
<dbReference type="Proteomes" id="UP000288711">
    <property type="component" value="Unassembled WGS sequence"/>
</dbReference>
<dbReference type="AlphaFoldDB" id="K1DZX8"/>
<dbReference type="EMBL" id="PIPF01000002">
    <property type="protein sequence ID" value="RWU85112.1"/>
    <property type="molecule type" value="Genomic_DNA"/>
</dbReference>
<dbReference type="STRING" id="1210046.B277_03925"/>
<keyword evidence="4" id="KW-1185">Reference proteome</keyword>
<gene>
    <name evidence="1" type="ORF">B277_03925</name>
    <name evidence="2" type="ORF">CWN80_02895</name>
</gene>
<evidence type="ECO:0000313" key="1">
    <source>
        <dbReference type="EMBL" id="EKA62165.1"/>
    </source>
</evidence>
<accession>K1DZX8</accession>
<name>K1DZX8_9MICO</name>
<dbReference type="Proteomes" id="UP000004474">
    <property type="component" value="Unassembled WGS sequence"/>
</dbReference>
<dbReference type="PATRIC" id="fig|1210046.3.peg.761"/>
<proteinExistence type="predicted"/>
<reference evidence="2 4" key="1">
    <citation type="journal article" date="2009" name="Int. J. Syst. Evol. Microbiol.">
        <title>Janibacter hoylei sp. nov., Bacillus isronensis sp. nov. and Bacillus aryabhattai sp. nov., isolated from cryotubes used for collecting air from the upper atmosphere.</title>
        <authorList>
            <person name="Shivaji S."/>
            <person name="Chaturvedi P."/>
            <person name="Begum Z."/>
            <person name="Pindi P.K."/>
            <person name="Manorama R."/>
            <person name="Padmanaban D.A."/>
            <person name="Shouche Y.S."/>
            <person name="Pawar S."/>
            <person name="Vaishampayan P."/>
            <person name="Dutt C.B."/>
            <person name="Datta G.N."/>
            <person name="Manchanda R.K."/>
            <person name="Rao U.R."/>
            <person name="Bhargava P.M."/>
            <person name="Narlikar J.V."/>
        </authorList>
    </citation>
    <scope>NUCLEOTIDE SEQUENCE [LARGE SCALE GENOMIC DNA]</scope>
    <source>
        <strain evidence="2 4">PVAS-1</strain>
    </source>
</reference>
<dbReference type="EMBL" id="ALWX01000014">
    <property type="protein sequence ID" value="EKA62165.1"/>
    <property type="molecule type" value="Genomic_DNA"/>
</dbReference>
<evidence type="ECO:0000313" key="3">
    <source>
        <dbReference type="Proteomes" id="UP000004474"/>
    </source>
</evidence>
<sequence length="225" mass="25230">MSTKENRPEFCQRLQDDFSNFERAYYARRGVESGVYRPMFYPADAHPVGPAVSERDGWRVSFYTGAGRVGRAYPAHVNVSGPDTPDFSSYDLVSRRSATCDHECWPMPHPRCGCGVWASATVTDAIHQLRGARRHPGWERWRLDADARFIVYPVRLETVRTSRDSVRGPVELVGASAQITGPILTVHPGCANDWMLKYRGLEVETVGDHARDLIAHLEAMAEVSP</sequence>
<reference evidence="1 3" key="2">
    <citation type="journal article" date="2012" name="J. Bacteriol.">
        <title>Genome Sequence of Janibacter hoylei MTCC8307, Isolated from the Stratospheric Air.</title>
        <authorList>
            <person name="Pawar S.P."/>
            <person name="Dhotre D.P."/>
            <person name="Shetty S.A."/>
            <person name="Chowdhury S.P."/>
            <person name="Chaudhari B.L."/>
            <person name="Shouche Y.S."/>
        </authorList>
    </citation>
    <scope>NUCLEOTIDE SEQUENCE [LARGE SCALE GENOMIC DNA]</scope>
    <source>
        <strain evidence="1 3">PVAS-1</strain>
    </source>
</reference>
<dbReference type="RefSeq" id="WP_007925321.1">
    <property type="nucleotide sequence ID" value="NZ_ALWX01000014.1"/>
</dbReference>
<comment type="caution">
    <text evidence="1">The sequence shown here is derived from an EMBL/GenBank/DDBJ whole genome shotgun (WGS) entry which is preliminary data.</text>
</comment>
<evidence type="ECO:0000313" key="2">
    <source>
        <dbReference type="EMBL" id="RWU85112.1"/>
    </source>
</evidence>
<dbReference type="OrthoDB" id="2971563at2"/>
<evidence type="ECO:0000313" key="4">
    <source>
        <dbReference type="Proteomes" id="UP000288711"/>
    </source>
</evidence>
<reference evidence="2" key="3">
    <citation type="submission" date="2017-11" db="EMBL/GenBank/DDBJ databases">
        <authorList>
            <person name="Seuylemezian A."/>
            <person name="Cooper K."/>
            <person name="Vaishampayan P."/>
        </authorList>
    </citation>
    <scope>NUCLEOTIDE SEQUENCE</scope>
    <source>
        <strain evidence="2">PVAS-1</strain>
    </source>
</reference>
<organism evidence="1 3">
    <name type="scientific">Janibacter hoylei PVAS-1</name>
    <dbReference type="NCBI Taxonomy" id="1210046"/>
    <lineage>
        <taxon>Bacteria</taxon>
        <taxon>Bacillati</taxon>
        <taxon>Actinomycetota</taxon>
        <taxon>Actinomycetes</taxon>
        <taxon>Micrococcales</taxon>
        <taxon>Intrasporangiaceae</taxon>
        <taxon>Janibacter</taxon>
    </lineage>
</organism>